<dbReference type="InterPro" id="IPR000210">
    <property type="entry name" value="BTB/POZ_dom"/>
</dbReference>
<feature type="region of interest" description="Disordered" evidence="1">
    <location>
        <begin position="1"/>
        <end position="39"/>
    </location>
</feature>
<dbReference type="EMBL" id="CAJMWT010008804">
    <property type="protein sequence ID" value="CAE6535437.1"/>
    <property type="molecule type" value="Genomic_DNA"/>
</dbReference>
<feature type="compositionally biased region" description="Low complexity" evidence="1">
    <location>
        <begin position="1"/>
        <end position="11"/>
    </location>
</feature>
<evidence type="ECO:0000256" key="1">
    <source>
        <dbReference type="SAM" id="MobiDB-lite"/>
    </source>
</evidence>
<reference evidence="3" key="1">
    <citation type="submission" date="2021-01" db="EMBL/GenBank/DDBJ databases">
        <authorList>
            <person name="Kaushik A."/>
        </authorList>
    </citation>
    <scope>NUCLEOTIDE SEQUENCE</scope>
    <source>
        <strain evidence="3">AG2-2IIIB</strain>
    </source>
</reference>
<feature type="domain" description="BTB" evidence="2">
    <location>
        <begin position="55"/>
        <end position="122"/>
    </location>
</feature>
<evidence type="ECO:0000259" key="2">
    <source>
        <dbReference type="PROSITE" id="PS50097"/>
    </source>
</evidence>
<name>A0A8H3DRA9_9AGAM</name>
<dbReference type="AlphaFoldDB" id="A0A8H3DRA9"/>
<dbReference type="PROSITE" id="PS50097">
    <property type="entry name" value="BTB"/>
    <property type="match status" value="1"/>
</dbReference>
<protein>
    <recommendedName>
        <fullName evidence="2">BTB domain-containing protein</fullName>
    </recommendedName>
</protein>
<evidence type="ECO:0000313" key="4">
    <source>
        <dbReference type="Proteomes" id="UP000663843"/>
    </source>
</evidence>
<proteinExistence type="predicted"/>
<gene>
    <name evidence="3" type="ORF">RDB_LOCUS185551</name>
</gene>
<dbReference type="InterPro" id="IPR011333">
    <property type="entry name" value="SKP1/BTB/POZ_sf"/>
</dbReference>
<organism evidence="3 4">
    <name type="scientific">Rhizoctonia solani</name>
    <dbReference type="NCBI Taxonomy" id="456999"/>
    <lineage>
        <taxon>Eukaryota</taxon>
        <taxon>Fungi</taxon>
        <taxon>Dikarya</taxon>
        <taxon>Basidiomycota</taxon>
        <taxon>Agaricomycotina</taxon>
        <taxon>Agaricomycetes</taxon>
        <taxon>Cantharellales</taxon>
        <taxon>Ceratobasidiaceae</taxon>
        <taxon>Rhizoctonia</taxon>
    </lineage>
</organism>
<accession>A0A8H3DRA9</accession>
<sequence>MRKRSSSASGSSHKRAKLDRTNADPPGASGSTKQNPKKDIEVAPLHDSKYYFDDGNLTFSFSQILFKVHRSLLTAQSEDFFSQLDSVIPGGSTATRGASDEDAIVIPNIQPSQFRSLMKVIYCLPGNNFVTQPPTMDKQSIVCNFDCSLDIALLSRKFAMGDIEQWTKKQLGSLVHKGGETLVAEFDTFYEHDESKPDDLNPEPGDNPVPHASYYSSAFRFIEAIKYARAVSDDSLLRDILCTFQLYCIDPDILVEFLVSYLKIPDLRETDPSLFGFFFLALLHRGNQVWIGDTFTQADRVALFSAQSFLTLLPESLKTSLTTPLFVKPVSANDLIRISSNDTMVDDRCHGDFFYLWSKEFPADYYQNINSKEFSVSIQALTTLPSRRLNLGTRLRQPWHKCKPCYHRILERLDEDIQEVFTRLVGYYNAYE</sequence>
<dbReference type="Proteomes" id="UP000663843">
    <property type="component" value="Unassembled WGS sequence"/>
</dbReference>
<comment type="caution">
    <text evidence="3">The sequence shown here is derived from an EMBL/GenBank/DDBJ whole genome shotgun (WGS) entry which is preliminary data.</text>
</comment>
<dbReference type="Gene3D" id="3.30.710.10">
    <property type="entry name" value="Potassium Channel Kv1.1, Chain A"/>
    <property type="match status" value="1"/>
</dbReference>
<evidence type="ECO:0000313" key="3">
    <source>
        <dbReference type="EMBL" id="CAE6535437.1"/>
    </source>
</evidence>